<evidence type="ECO:0000313" key="9">
    <source>
        <dbReference type="Proteomes" id="UP001519331"/>
    </source>
</evidence>
<accession>A0ABS4T4R4</accession>
<organism evidence="8 9">
    <name type="scientific">Nesterenkonia lacusekhoensis</name>
    <dbReference type="NCBI Taxonomy" id="150832"/>
    <lineage>
        <taxon>Bacteria</taxon>
        <taxon>Bacillati</taxon>
        <taxon>Actinomycetota</taxon>
        <taxon>Actinomycetes</taxon>
        <taxon>Micrococcales</taxon>
        <taxon>Micrococcaceae</taxon>
        <taxon>Nesterenkonia</taxon>
    </lineage>
</organism>
<evidence type="ECO:0000256" key="5">
    <source>
        <dbReference type="ARBA" id="ARBA00022842"/>
    </source>
</evidence>
<protein>
    <submittedName>
        <fullName evidence="8">8-oxo-dGTP pyrophosphatase MutT (NUDIX family)</fullName>
    </submittedName>
</protein>
<dbReference type="Gene3D" id="3.90.79.10">
    <property type="entry name" value="Nucleoside Triphosphate Pyrophosphohydrolase"/>
    <property type="match status" value="1"/>
</dbReference>
<evidence type="ECO:0000256" key="3">
    <source>
        <dbReference type="ARBA" id="ARBA00022723"/>
    </source>
</evidence>
<evidence type="ECO:0000256" key="6">
    <source>
        <dbReference type="ARBA" id="ARBA00023211"/>
    </source>
</evidence>
<evidence type="ECO:0000259" key="7">
    <source>
        <dbReference type="PROSITE" id="PS51462"/>
    </source>
</evidence>
<dbReference type="EMBL" id="JAGINX010000001">
    <property type="protein sequence ID" value="MBP2319456.1"/>
    <property type="molecule type" value="Genomic_DNA"/>
</dbReference>
<keyword evidence="9" id="KW-1185">Reference proteome</keyword>
<name>A0ABS4T4R4_9MICC</name>
<keyword evidence="4" id="KW-0378">Hydrolase</keyword>
<dbReference type="SUPFAM" id="SSF55811">
    <property type="entry name" value="Nudix"/>
    <property type="match status" value="1"/>
</dbReference>
<dbReference type="CDD" id="cd03426">
    <property type="entry name" value="NUDIX_CoAse_Nudt7"/>
    <property type="match status" value="1"/>
</dbReference>
<evidence type="ECO:0000256" key="2">
    <source>
        <dbReference type="ARBA" id="ARBA00001946"/>
    </source>
</evidence>
<keyword evidence="6" id="KW-0464">Manganese</keyword>
<dbReference type="PROSITE" id="PS51462">
    <property type="entry name" value="NUDIX"/>
    <property type="match status" value="1"/>
</dbReference>
<dbReference type="PANTHER" id="PTHR12992:SF11">
    <property type="entry name" value="MITOCHONDRIAL COENZYME A DIPHOSPHATASE NUDT8"/>
    <property type="match status" value="1"/>
</dbReference>
<evidence type="ECO:0000256" key="4">
    <source>
        <dbReference type="ARBA" id="ARBA00022801"/>
    </source>
</evidence>
<dbReference type="Proteomes" id="UP001519331">
    <property type="component" value="Unassembled WGS sequence"/>
</dbReference>
<gene>
    <name evidence="8" type="ORF">JOF45_002475</name>
</gene>
<evidence type="ECO:0000256" key="1">
    <source>
        <dbReference type="ARBA" id="ARBA00001936"/>
    </source>
</evidence>
<proteinExistence type="predicted"/>
<reference evidence="8 9" key="1">
    <citation type="submission" date="2021-03" db="EMBL/GenBank/DDBJ databases">
        <title>Sequencing the genomes of 1000 actinobacteria strains.</title>
        <authorList>
            <person name="Klenk H.-P."/>
        </authorList>
    </citation>
    <scope>NUCLEOTIDE SEQUENCE [LARGE SCALE GENOMIC DNA]</scope>
    <source>
        <strain evidence="8 9">DSM 12544</strain>
    </source>
</reference>
<feature type="domain" description="Nudix hydrolase" evidence="7">
    <location>
        <begin position="73"/>
        <end position="218"/>
    </location>
</feature>
<comment type="cofactor">
    <cofactor evidence="2">
        <name>Mg(2+)</name>
        <dbReference type="ChEBI" id="CHEBI:18420"/>
    </cofactor>
</comment>
<sequence>MPDPSVRRLSRSQLESQLEALVHDAAAYSREHPQGAAEGAWWERMPAELPGPGSASWQLRPDEEDWDPAVVSSWRRAAVLFLFCLPEDAAAEPYLLLTERSAGLAKHPGQVSLPGGSQEEFDAGPAACALREAQEEIGLDVSRASLVGMLPPAPVPVSGFMVTPVVAAAADPGVLTPQAGEVERVLRVPVAQLVEPQNRRSAVLRWKGVERRSPAFLFDGVLIWGFTGILVDRVVSRLGWSQPWDETRAVDPREHQRLG</sequence>
<comment type="caution">
    <text evidence="8">The sequence shown here is derived from an EMBL/GenBank/DDBJ whole genome shotgun (WGS) entry which is preliminary data.</text>
</comment>
<dbReference type="Pfam" id="PF00293">
    <property type="entry name" value="NUDIX"/>
    <property type="match status" value="1"/>
</dbReference>
<comment type="cofactor">
    <cofactor evidence="1">
        <name>Mn(2+)</name>
        <dbReference type="ChEBI" id="CHEBI:29035"/>
    </cofactor>
</comment>
<dbReference type="PANTHER" id="PTHR12992">
    <property type="entry name" value="NUDIX HYDROLASE"/>
    <property type="match status" value="1"/>
</dbReference>
<evidence type="ECO:0000313" key="8">
    <source>
        <dbReference type="EMBL" id="MBP2319456.1"/>
    </source>
</evidence>
<keyword evidence="3" id="KW-0479">Metal-binding</keyword>
<keyword evidence="5" id="KW-0460">Magnesium</keyword>
<dbReference type="InterPro" id="IPR015797">
    <property type="entry name" value="NUDIX_hydrolase-like_dom_sf"/>
</dbReference>
<dbReference type="InterPro" id="IPR000086">
    <property type="entry name" value="NUDIX_hydrolase_dom"/>
</dbReference>
<dbReference type="RefSeq" id="WP_210050795.1">
    <property type="nucleotide sequence ID" value="NZ_JAGINX010000001.1"/>
</dbReference>
<dbReference type="InterPro" id="IPR045121">
    <property type="entry name" value="CoAse"/>
</dbReference>